<keyword evidence="1" id="KW-0547">Nucleotide-binding</keyword>
<dbReference type="EMBL" id="PNGG01000001">
    <property type="protein sequence ID" value="PMC20613.1"/>
    <property type="molecule type" value="Genomic_DNA"/>
</dbReference>
<comment type="catalytic activity">
    <reaction evidence="5">
        <text>GTP + H2O = GDP + phosphate + H(+)</text>
        <dbReference type="Rhea" id="RHEA:19669"/>
        <dbReference type="ChEBI" id="CHEBI:15377"/>
        <dbReference type="ChEBI" id="CHEBI:15378"/>
        <dbReference type="ChEBI" id="CHEBI:37565"/>
        <dbReference type="ChEBI" id="CHEBI:43474"/>
        <dbReference type="ChEBI" id="CHEBI:58189"/>
    </reaction>
    <physiologicalReaction direction="left-to-right" evidence="5">
        <dbReference type="Rhea" id="RHEA:19670"/>
    </physiologicalReaction>
</comment>
<dbReference type="GO" id="GO:0000166">
    <property type="term" value="F:nucleotide binding"/>
    <property type="evidence" value="ECO:0007669"/>
    <property type="project" value="UniProtKB-KW"/>
</dbReference>
<dbReference type="Pfam" id="PF02492">
    <property type="entry name" value="cobW"/>
    <property type="match status" value="1"/>
</dbReference>
<keyword evidence="2" id="KW-0378">Hydrolase</keyword>
<dbReference type="Proteomes" id="UP000235748">
    <property type="component" value="Unassembled WGS sequence"/>
</dbReference>
<comment type="caution">
    <text evidence="7">The sequence shown here is derived from an EMBL/GenBank/DDBJ whole genome shotgun (WGS) entry which is preliminary data.</text>
</comment>
<dbReference type="SMART" id="SM00833">
    <property type="entry name" value="CobW_C"/>
    <property type="match status" value="1"/>
</dbReference>
<dbReference type="InterPro" id="IPR051316">
    <property type="entry name" value="Zinc-reg_GTPase_activator"/>
</dbReference>
<evidence type="ECO:0000256" key="3">
    <source>
        <dbReference type="ARBA" id="ARBA00023186"/>
    </source>
</evidence>
<gene>
    <name evidence="7" type="ORF">CJ235_02755</name>
</gene>
<comment type="similarity">
    <text evidence="4">Belongs to the SIMIBI class G3E GTPase family. ZNG1 subfamily.</text>
</comment>
<dbReference type="InterPro" id="IPR011629">
    <property type="entry name" value="CobW-like_C"/>
</dbReference>
<proteinExistence type="inferred from homology"/>
<organism evidence="7 8">
    <name type="scientific">Staphylococcus pettenkoferi</name>
    <dbReference type="NCBI Taxonomy" id="170573"/>
    <lineage>
        <taxon>Bacteria</taxon>
        <taxon>Bacillati</taxon>
        <taxon>Bacillota</taxon>
        <taxon>Bacilli</taxon>
        <taxon>Bacillales</taxon>
        <taxon>Staphylococcaceae</taxon>
        <taxon>Staphylococcus</taxon>
    </lineage>
</organism>
<dbReference type="Pfam" id="PF07683">
    <property type="entry name" value="CobW_C"/>
    <property type="match status" value="1"/>
</dbReference>
<dbReference type="InterPro" id="IPR027417">
    <property type="entry name" value="P-loop_NTPase"/>
</dbReference>
<evidence type="ECO:0000313" key="8">
    <source>
        <dbReference type="Proteomes" id="UP000235748"/>
    </source>
</evidence>
<dbReference type="PANTHER" id="PTHR13748">
    <property type="entry name" value="COBW-RELATED"/>
    <property type="match status" value="1"/>
</dbReference>
<dbReference type="Gene3D" id="3.30.1220.10">
    <property type="entry name" value="CobW-like, C-terminal domain"/>
    <property type="match status" value="1"/>
</dbReference>
<evidence type="ECO:0000256" key="2">
    <source>
        <dbReference type="ARBA" id="ARBA00022801"/>
    </source>
</evidence>
<dbReference type="SUPFAM" id="SSF90002">
    <property type="entry name" value="Hypothetical protein YjiA, C-terminal domain"/>
    <property type="match status" value="1"/>
</dbReference>
<keyword evidence="3" id="KW-0143">Chaperone</keyword>
<dbReference type="Gene3D" id="3.40.50.300">
    <property type="entry name" value="P-loop containing nucleotide triphosphate hydrolases"/>
    <property type="match status" value="1"/>
</dbReference>
<dbReference type="STRING" id="170573.GCA_001076995_00462"/>
<dbReference type="GO" id="GO:0016787">
    <property type="term" value="F:hydrolase activity"/>
    <property type="evidence" value="ECO:0007669"/>
    <property type="project" value="UniProtKB-KW"/>
</dbReference>
<dbReference type="SUPFAM" id="SSF52540">
    <property type="entry name" value="P-loop containing nucleoside triphosphate hydrolases"/>
    <property type="match status" value="1"/>
</dbReference>
<evidence type="ECO:0000256" key="4">
    <source>
        <dbReference type="ARBA" id="ARBA00034320"/>
    </source>
</evidence>
<dbReference type="AlphaFoldDB" id="A0A2N6QLU0"/>
<evidence type="ECO:0000256" key="1">
    <source>
        <dbReference type="ARBA" id="ARBA00022741"/>
    </source>
</evidence>
<evidence type="ECO:0000259" key="6">
    <source>
        <dbReference type="SMART" id="SM00833"/>
    </source>
</evidence>
<reference evidence="7 8" key="1">
    <citation type="submission" date="2017-09" db="EMBL/GenBank/DDBJ databases">
        <title>Bacterial strain isolated from the female urinary microbiota.</title>
        <authorList>
            <person name="Thomas-White K."/>
            <person name="Kumar N."/>
            <person name="Forster S."/>
            <person name="Putonti C."/>
            <person name="Lawley T."/>
            <person name="Wolfe A.J."/>
        </authorList>
    </citation>
    <scope>NUCLEOTIDE SEQUENCE [LARGE SCALE GENOMIC DNA]</scope>
    <source>
        <strain evidence="7 8">UMB0834</strain>
    </source>
</reference>
<dbReference type="InterPro" id="IPR003495">
    <property type="entry name" value="CobW/HypB/UreG_nucleotide-bd"/>
</dbReference>
<accession>A0A2N6QLU0</accession>
<dbReference type="InterPro" id="IPR036627">
    <property type="entry name" value="CobW-likC_sf"/>
</dbReference>
<feature type="domain" description="CobW C-terminal" evidence="6">
    <location>
        <begin position="222"/>
        <end position="308"/>
    </location>
</feature>
<evidence type="ECO:0000256" key="5">
    <source>
        <dbReference type="ARBA" id="ARBA00049117"/>
    </source>
</evidence>
<dbReference type="PANTHER" id="PTHR13748:SF62">
    <property type="entry name" value="COBW DOMAIN-CONTAINING PROTEIN"/>
    <property type="match status" value="1"/>
</dbReference>
<dbReference type="CDD" id="cd03112">
    <property type="entry name" value="CobW-like"/>
    <property type="match status" value="1"/>
</dbReference>
<evidence type="ECO:0000313" key="7">
    <source>
        <dbReference type="EMBL" id="PMC20613.1"/>
    </source>
</evidence>
<protein>
    <submittedName>
        <fullName evidence="7">GTP-binding protein</fullName>
    </submittedName>
</protein>
<dbReference type="RefSeq" id="WP_070503214.1">
    <property type="nucleotide sequence ID" value="NZ_JAASJD010000002.1"/>
</dbReference>
<sequence length="310" mass="35295">MKKRKNREVRVTIITGFLGSGKTTFLNEYIKQLLNNDEKLAIILNEYGNFYVEDDIKQTQTKVYPILNGCVCCDSSTELIDQLMELTKDQSLTHIIIEATGIAQPLDIYTACLFPDLTDRLAVPTIIGVADAQGLLTMDEYSQDMSRLMSDQLAASHFIIINKTDLVEDDYLKHIDHLVSYSNTFAPRVYTSYGQVNLAQIEPVEHPEGTVDASYKTSHLGINSLVYTFTGPVHRQLFYQFILKLPSNILRLKGYMRFRDMPDATYFFQYASGVPSYEIVERDMPLTLVLIGEGLDVNQLRNQLDMLQFT</sequence>
<name>A0A2N6QLU0_9STAP</name>
<dbReference type="GO" id="GO:0005737">
    <property type="term" value="C:cytoplasm"/>
    <property type="evidence" value="ECO:0007669"/>
    <property type="project" value="TreeGrafter"/>
</dbReference>